<evidence type="ECO:0000313" key="2">
    <source>
        <dbReference type="Proteomes" id="UP000054321"/>
    </source>
</evidence>
<dbReference type="Proteomes" id="UP000054321">
    <property type="component" value="Unassembled WGS sequence"/>
</dbReference>
<proteinExistence type="predicted"/>
<sequence>MEYARLLLGTNAARRLVDIRRWDDKRDAINIYASRSGDETISSLTSYTKSLGVAGGTAEGVWFMNEISEPSHLVDILAWVSWEAARFLGGYTTLLSNLTRSPVYQAHVKKTILIGPLYMPVDCDAYDPLETPQSIAKRLNCITLYSPCQKPEDTMVHIGLSNAFRQIERRHDIEIYYLRDKETNSHVVERVLINFSACITPSRTYSRTLPAFLESLQEKMGLNFIYEPIWRHSTIWNAIYAAKCWTGINPSDNIIENFRRKFLCEAGLQSYNHADNNSLYGALLAEPATETLQEILRQNQTCVFIAQDTLSLPMAYNISMISHSLEKRHLLDIPALSHIETHGNLRLIRRGWKLDKVAAISDNVADELRFVDPGFSNLDNIPICYPGILMLPCTINSKERARRLVLSYASAEWGYCLDPETTLIAVHIARVVRAKGFPRDISLIKALGQCLRAEGMSILLIIVTAWKGRGGQLVSDLLSASEKMNTPGSNVRLKVVNEFHWPDQTESGSSPTCFSRQDLHMATDISLGLSTYDTFAISPLEPVSCGAICMISTGCGCARRLQKLEGIESNILIADYGKRLDEILDVKDNYESIFEIRYLQKETLEEQATKEFAVELAEKVPPNTAQRTDSLARGIMIGSE</sequence>
<reference evidence="2" key="2">
    <citation type="submission" date="2015-01" db="EMBL/GenBank/DDBJ databases">
        <title>Evolutionary Origins and Diversification of the Mycorrhizal Mutualists.</title>
        <authorList>
            <consortium name="DOE Joint Genome Institute"/>
            <consortium name="Mycorrhizal Genomics Consortium"/>
            <person name="Kohler A."/>
            <person name="Kuo A."/>
            <person name="Nagy L.G."/>
            <person name="Floudas D."/>
            <person name="Copeland A."/>
            <person name="Barry K.W."/>
            <person name="Cichocki N."/>
            <person name="Veneault-Fourrey C."/>
            <person name="LaButti K."/>
            <person name="Lindquist E.A."/>
            <person name="Lipzen A."/>
            <person name="Lundell T."/>
            <person name="Morin E."/>
            <person name="Murat C."/>
            <person name="Riley R."/>
            <person name="Ohm R."/>
            <person name="Sun H."/>
            <person name="Tunlid A."/>
            <person name="Henrissat B."/>
            <person name="Grigoriev I.V."/>
            <person name="Hibbett D.S."/>
            <person name="Martin F."/>
        </authorList>
    </citation>
    <scope>NUCLEOTIDE SEQUENCE [LARGE SCALE GENOMIC DNA]</scope>
    <source>
        <strain evidence="2">Zn</strain>
    </source>
</reference>
<dbReference type="EMBL" id="KN832870">
    <property type="protein sequence ID" value="KIN08961.1"/>
    <property type="molecule type" value="Genomic_DNA"/>
</dbReference>
<evidence type="ECO:0000313" key="1">
    <source>
        <dbReference type="EMBL" id="KIN08961.1"/>
    </source>
</evidence>
<gene>
    <name evidence="1" type="ORF">OIDMADRAFT_48802</name>
</gene>
<dbReference type="AlphaFoldDB" id="A0A0C3HL53"/>
<accession>A0A0C3HL53</accession>
<dbReference type="HOGENOM" id="CLU_427644_0_0_1"/>
<keyword evidence="2" id="KW-1185">Reference proteome</keyword>
<name>A0A0C3HL53_OIDMZ</name>
<organism evidence="1 2">
    <name type="scientific">Oidiodendron maius (strain Zn)</name>
    <dbReference type="NCBI Taxonomy" id="913774"/>
    <lineage>
        <taxon>Eukaryota</taxon>
        <taxon>Fungi</taxon>
        <taxon>Dikarya</taxon>
        <taxon>Ascomycota</taxon>
        <taxon>Pezizomycotina</taxon>
        <taxon>Leotiomycetes</taxon>
        <taxon>Leotiomycetes incertae sedis</taxon>
        <taxon>Myxotrichaceae</taxon>
        <taxon>Oidiodendron</taxon>
    </lineage>
</organism>
<reference evidence="1 2" key="1">
    <citation type="submission" date="2014-04" db="EMBL/GenBank/DDBJ databases">
        <authorList>
            <consortium name="DOE Joint Genome Institute"/>
            <person name="Kuo A."/>
            <person name="Martino E."/>
            <person name="Perotto S."/>
            <person name="Kohler A."/>
            <person name="Nagy L.G."/>
            <person name="Floudas D."/>
            <person name="Copeland A."/>
            <person name="Barry K.W."/>
            <person name="Cichocki N."/>
            <person name="Veneault-Fourrey C."/>
            <person name="LaButti K."/>
            <person name="Lindquist E.A."/>
            <person name="Lipzen A."/>
            <person name="Lundell T."/>
            <person name="Morin E."/>
            <person name="Murat C."/>
            <person name="Sun H."/>
            <person name="Tunlid A."/>
            <person name="Henrissat B."/>
            <person name="Grigoriev I.V."/>
            <person name="Hibbett D.S."/>
            <person name="Martin F."/>
            <person name="Nordberg H.P."/>
            <person name="Cantor M.N."/>
            <person name="Hua S.X."/>
        </authorList>
    </citation>
    <scope>NUCLEOTIDE SEQUENCE [LARGE SCALE GENOMIC DNA]</scope>
    <source>
        <strain evidence="1 2">Zn</strain>
    </source>
</reference>
<protein>
    <submittedName>
        <fullName evidence="1">Uncharacterized protein</fullName>
    </submittedName>
</protein>
<dbReference type="SUPFAM" id="SSF53756">
    <property type="entry name" value="UDP-Glycosyltransferase/glycogen phosphorylase"/>
    <property type="match status" value="1"/>
</dbReference>
<dbReference type="InParanoid" id="A0A0C3HL53"/>
<dbReference type="OrthoDB" id="5420308at2759"/>